<accession>A0A4R0KNH3</accession>
<evidence type="ECO:0000259" key="1">
    <source>
        <dbReference type="PROSITE" id="PS50943"/>
    </source>
</evidence>
<organism evidence="2 3">
    <name type="scientific">Kribbella pittospori</name>
    <dbReference type="NCBI Taxonomy" id="722689"/>
    <lineage>
        <taxon>Bacteria</taxon>
        <taxon>Bacillati</taxon>
        <taxon>Actinomycetota</taxon>
        <taxon>Actinomycetes</taxon>
        <taxon>Propionibacteriales</taxon>
        <taxon>Kribbellaceae</taxon>
        <taxon>Kribbella</taxon>
    </lineage>
</organism>
<dbReference type="AlphaFoldDB" id="A0A4R0KNH3"/>
<dbReference type="Proteomes" id="UP000291144">
    <property type="component" value="Unassembled WGS sequence"/>
</dbReference>
<dbReference type="CDD" id="cd00093">
    <property type="entry name" value="HTH_XRE"/>
    <property type="match status" value="1"/>
</dbReference>
<dbReference type="GO" id="GO:0003677">
    <property type="term" value="F:DNA binding"/>
    <property type="evidence" value="ECO:0007669"/>
    <property type="project" value="InterPro"/>
</dbReference>
<dbReference type="SMART" id="SM00530">
    <property type="entry name" value="HTH_XRE"/>
    <property type="match status" value="1"/>
</dbReference>
<dbReference type="EMBL" id="SJKB01000007">
    <property type="protein sequence ID" value="TCC59688.1"/>
    <property type="molecule type" value="Genomic_DNA"/>
</dbReference>
<feature type="domain" description="HTH cro/C1-type" evidence="1">
    <location>
        <begin position="19"/>
        <end position="75"/>
    </location>
</feature>
<evidence type="ECO:0000313" key="2">
    <source>
        <dbReference type="EMBL" id="TCC59688.1"/>
    </source>
</evidence>
<keyword evidence="3" id="KW-1185">Reference proteome</keyword>
<protein>
    <submittedName>
        <fullName evidence="2">XRE family transcriptional regulator</fullName>
    </submittedName>
</protein>
<reference evidence="2 3" key="1">
    <citation type="submission" date="2019-02" db="EMBL/GenBank/DDBJ databases">
        <title>Kribbella capetownensis sp. nov. and Kribbella speibonae sp. nov., isolated from soil.</title>
        <authorList>
            <person name="Curtis S.M."/>
            <person name="Norton I."/>
            <person name="Everest G.J."/>
            <person name="Meyers P.R."/>
        </authorList>
    </citation>
    <scope>NUCLEOTIDE SEQUENCE [LARGE SCALE GENOMIC DNA]</scope>
    <source>
        <strain evidence="2 3">NRRL B-24813</strain>
    </source>
</reference>
<dbReference type="Pfam" id="PF13560">
    <property type="entry name" value="HTH_31"/>
    <property type="match status" value="1"/>
</dbReference>
<dbReference type="Gene3D" id="1.10.260.40">
    <property type="entry name" value="lambda repressor-like DNA-binding domains"/>
    <property type="match status" value="1"/>
</dbReference>
<gene>
    <name evidence="2" type="ORF">E0H73_24010</name>
</gene>
<sequence>MRAGGEVPDLKALTTGERIEVLRRERGMSRAVLAGLVGRSPDWLKKVERGQRQITKLPMLLAVADALGIADLSVLTGDDKPVDSSAWDGEIHHTVPAIRDAIRQVGFAALIPSGHPLLTPEDLQQRVSRLWRVWHSTPRQRTVVGTELPTLIHQAHGAIQAHQGFKRRQAQAAAGDLYRLVQRLLAHISEPELHAVAVERGRAMSESADTRLSVTLAAWSSSVSLSASGYFDEAAHLADVGVRTLAPVLAKPTPEVLGVLGALQLEAAAAHGFAGRAGDAFRYLDQAALTARMMPPGASHLQSGFDGTNVEIIGVIVSGGLRRTGEAIVHARRLDPTTIPSVVRRSRFLLEIAQTHALRNDPKVAIEYLRAAADVSDEAVALIPWVRQLADQLVADAPAHVRRSATQLADQLKAVR</sequence>
<proteinExistence type="predicted"/>
<dbReference type="SUPFAM" id="SSF47413">
    <property type="entry name" value="lambda repressor-like DNA-binding domains"/>
    <property type="match status" value="1"/>
</dbReference>
<dbReference type="InterPro" id="IPR010982">
    <property type="entry name" value="Lambda_DNA-bd_dom_sf"/>
</dbReference>
<evidence type="ECO:0000313" key="3">
    <source>
        <dbReference type="Proteomes" id="UP000291144"/>
    </source>
</evidence>
<name>A0A4R0KNH3_9ACTN</name>
<comment type="caution">
    <text evidence="2">The sequence shown here is derived from an EMBL/GenBank/DDBJ whole genome shotgun (WGS) entry which is preliminary data.</text>
</comment>
<dbReference type="OrthoDB" id="3504495at2"/>
<dbReference type="InterPro" id="IPR001387">
    <property type="entry name" value="Cro/C1-type_HTH"/>
</dbReference>
<dbReference type="PROSITE" id="PS50943">
    <property type="entry name" value="HTH_CROC1"/>
    <property type="match status" value="1"/>
</dbReference>